<dbReference type="Pfam" id="PF13565">
    <property type="entry name" value="HTH_32"/>
    <property type="match status" value="1"/>
</dbReference>
<dbReference type="Pfam" id="PF13333">
    <property type="entry name" value="rve_2"/>
    <property type="match status" value="1"/>
</dbReference>
<dbReference type="Gene3D" id="3.30.420.10">
    <property type="entry name" value="Ribonuclease H-like superfamily/Ribonuclease H"/>
    <property type="match status" value="1"/>
</dbReference>
<reference evidence="2 3" key="1">
    <citation type="submission" date="2019-03" db="EMBL/GenBank/DDBJ databases">
        <title>Genomic Encyclopedia of Type Strains, Phase IV (KMG-IV): sequencing the most valuable type-strain genomes for metagenomic binning, comparative biology and taxonomic classification.</title>
        <authorList>
            <person name="Goeker M."/>
        </authorList>
    </citation>
    <scope>NUCLEOTIDE SEQUENCE [LARGE SCALE GENOMIC DNA]</scope>
    <source>
        <strain evidence="2 3">DSM 28867</strain>
    </source>
</reference>
<feature type="domain" description="Integrase catalytic" evidence="1">
    <location>
        <begin position="152"/>
        <end position="319"/>
    </location>
</feature>
<dbReference type="RefSeq" id="WP_134171433.1">
    <property type="nucleotide sequence ID" value="NZ_SODD01000081.1"/>
</dbReference>
<protein>
    <submittedName>
        <fullName evidence="2">Homeodomain-containing protein</fullName>
    </submittedName>
</protein>
<name>A0A4R7Z9Z0_9FIRM</name>
<dbReference type="InterPro" id="IPR012337">
    <property type="entry name" value="RNaseH-like_sf"/>
</dbReference>
<organism evidence="2 3">
    <name type="scientific">Breznakia blatticola</name>
    <dbReference type="NCBI Taxonomy" id="1754012"/>
    <lineage>
        <taxon>Bacteria</taxon>
        <taxon>Bacillati</taxon>
        <taxon>Bacillota</taxon>
        <taxon>Erysipelotrichia</taxon>
        <taxon>Erysipelotrichales</taxon>
        <taxon>Erysipelotrichaceae</taxon>
        <taxon>Breznakia</taxon>
    </lineage>
</organism>
<dbReference type="InterPro" id="IPR009057">
    <property type="entry name" value="Homeodomain-like_sf"/>
</dbReference>
<evidence type="ECO:0000259" key="1">
    <source>
        <dbReference type="PROSITE" id="PS50994"/>
    </source>
</evidence>
<dbReference type="GO" id="GO:0003677">
    <property type="term" value="F:DNA binding"/>
    <property type="evidence" value="ECO:0007669"/>
    <property type="project" value="UniProtKB-KW"/>
</dbReference>
<dbReference type="PANTHER" id="PTHR35004">
    <property type="entry name" value="TRANSPOSASE RV3428C-RELATED"/>
    <property type="match status" value="1"/>
</dbReference>
<dbReference type="AlphaFoldDB" id="A0A4R7Z9Z0"/>
<dbReference type="InterPro" id="IPR036397">
    <property type="entry name" value="RNaseH_sf"/>
</dbReference>
<proteinExistence type="predicted"/>
<dbReference type="PROSITE" id="PS50994">
    <property type="entry name" value="INTEGRASE"/>
    <property type="match status" value="1"/>
</dbReference>
<accession>A0A4R7Z9Z0</accession>
<evidence type="ECO:0000313" key="3">
    <source>
        <dbReference type="Proteomes" id="UP000294743"/>
    </source>
</evidence>
<dbReference type="Proteomes" id="UP000294743">
    <property type="component" value="Unassembled WGS sequence"/>
</dbReference>
<dbReference type="PANTHER" id="PTHR35004:SF6">
    <property type="entry name" value="TRANSPOSASE"/>
    <property type="match status" value="1"/>
</dbReference>
<comment type="caution">
    <text evidence="2">The sequence shown here is derived from an EMBL/GenBank/DDBJ whole genome shotgun (WGS) entry which is preliminary data.</text>
</comment>
<evidence type="ECO:0000313" key="2">
    <source>
        <dbReference type="EMBL" id="TDW07922.1"/>
    </source>
</evidence>
<keyword evidence="2" id="KW-0238">DNA-binding</keyword>
<dbReference type="InterPro" id="IPR001584">
    <property type="entry name" value="Integrase_cat-core"/>
</dbReference>
<dbReference type="SUPFAM" id="SSF53098">
    <property type="entry name" value="Ribonuclease H-like"/>
    <property type="match status" value="1"/>
</dbReference>
<dbReference type="GO" id="GO:0015074">
    <property type="term" value="P:DNA integration"/>
    <property type="evidence" value="ECO:0007669"/>
    <property type="project" value="InterPro"/>
</dbReference>
<dbReference type="EMBL" id="SODD01000081">
    <property type="protein sequence ID" value="TDW07922.1"/>
    <property type="molecule type" value="Genomic_DNA"/>
</dbReference>
<sequence>MDKEKKLEKIAVFRYGIIAPLVSGTIKEHTTNSAFFRDAAQHHYVDPEGVLIKVHEHTIRRWYNRYQKGGFEELKPKRRTVQKTPRKISSEVHWYLEQYLEEHPKLPSTMLYQKLLEQQVVTKRDVSLSTVTRYVKGIRNQSRQAEKEMHRYERAHINEVWCADSSVCIYLQEGTKKRRTYIIAFIDDASRMITGIDVFYEDNFINLMSVMRKAIMCYGKPKVFNFDNGSPYRNGQMELLAARIGTVLHYCKPYTPTSKAKIERFFKTLKQQWMSGIKGSDFKNLQELRKSLQTYVKSYNTNIHRSLDTSPQNRFFQESKLIYRLSEEKIKEAFLLEMKRKVSKDCVIHLNNKEYEVHYRYSNSYIILRYSSDMKEVYVVDDDGTLTPIKLLDKTSNAHIKRNKVKLFGEDAE</sequence>
<dbReference type="Pfam" id="PF00665">
    <property type="entry name" value="rve"/>
    <property type="match status" value="1"/>
</dbReference>
<keyword evidence="2" id="KW-0371">Homeobox</keyword>
<dbReference type="OrthoDB" id="9794201at2"/>
<gene>
    <name evidence="2" type="ORF">EDD63_1812</name>
</gene>
<keyword evidence="3" id="KW-1185">Reference proteome</keyword>
<dbReference type="SUPFAM" id="SSF46689">
    <property type="entry name" value="Homeodomain-like"/>
    <property type="match status" value="1"/>
</dbReference>